<evidence type="ECO:0000313" key="2">
    <source>
        <dbReference type="Proteomes" id="UP001224418"/>
    </source>
</evidence>
<keyword evidence="2" id="KW-1185">Reference proteome</keyword>
<name>A0ABU0JPU1_HATLI</name>
<dbReference type="Proteomes" id="UP001224418">
    <property type="component" value="Unassembled WGS sequence"/>
</dbReference>
<dbReference type="Pfam" id="PF20289">
    <property type="entry name" value="MComp1"/>
    <property type="match status" value="1"/>
</dbReference>
<gene>
    <name evidence="1" type="ORF">QOZ93_000832</name>
</gene>
<organism evidence="1 2">
    <name type="scientific">Hathewaya limosa</name>
    <name type="common">Clostridium limosum</name>
    <dbReference type="NCBI Taxonomy" id="1536"/>
    <lineage>
        <taxon>Bacteria</taxon>
        <taxon>Bacillati</taxon>
        <taxon>Bacillota</taxon>
        <taxon>Clostridia</taxon>
        <taxon>Eubacteriales</taxon>
        <taxon>Clostridiaceae</taxon>
        <taxon>Hathewaya</taxon>
    </lineage>
</organism>
<comment type="caution">
    <text evidence="1">The sequence shown here is derived from an EMBL/GenBank/DDBJ whole genome shotgun (WGS) entry which is preliminary data.</text>
</comment>
<accession>A0ABU0JPU1</accession>
<reference evidence="1 2" key="1">
    <citation type="submission" date="2023-07" db="EMBL/GenBank/DDBJ databases">
        <title>Genomic Encyclopedia of Type Strains, Phase IV (KMG-IV): sequencing the most valuable type-strain genomes for metagenomic binning, comparative biology and taxonomic classification.</title>
        <authorList>
            <person name="Goeker M."/>
        </authorList>
    </citation>
    <scope>NUCLEOTIDE SEQUENCE [LARGE SCALE GENOMIC DNA]</scope>
    <source>
        <strain evidence="1 2">DSM 1400</strain>
    </source>
</reference>
<evidence type="ECO:0000313" key="1">
    <source>
        <dbReference type="EMBL" id="MDQ0479103.1"/>
    </source>
</evidence>
<dbReference type="RefSeq" id="WP_307355211.1">
    <property type="nucleotide sequence ID" value="NZ_BAAACJ010000009.1"/>
</dbReference>
<proteinExistence type="predicted"/>
<dbReference type="EMBL" id="JAUSWN010000005">
    <property type="protein sequence ID" value="MDQ0479103.1"/>
    <property type="molecule type" value="Genomic_DNA"/>
</dbReference>
<dbReference type="InterPro" id="IPR046905">
    <property type="entry name" value="ABC-3C_MC1"/>
</dbReference>
<sequence>MNKIISKIFKEKGYSTKEAFQDIGEKGFIGSCITGKNDYYFVIEVTSDNLSNNRVEDVIEKIIDNYWNDNILKEYGVNSDYKKNTSLIILLKLNDKKDELGLSNNIYDIEESPFYFKRYVITYTNEEKEILNKVQVSDYKKIISDGSIFKKYKIGSGYEDGMEYVCKCDNSKTLLYGIVAKCYIKIPFMDYKYENEKEIPLLDKLLEDKFNENEKKIISNVVNGLSCEDVKYDKLIEYIDDPSESELDEIYKNIMKELNDEYKLL</sequence>
<protein>
    <submittedName>
        <fullName evidence="1">Uncharacterized protein</fullName>
    </submittedName>
</protein>